<evidence type="ECO:0000256" key="1">
    <source>
        <dbReference type="ARBA" id="ARBA00008812"/>
    </source>
</evidence>
<evidence type="ECO:0000313" key="4">
    <source>
        <dbReference type="Proteomes" id="UP001140076"/>
    </source>
</evidence>
<dbReference type="EMBL" id="JAJAQC010000021">
    <property type="protein sequence ID" value="MDA0565455.1"/>
    <property type="molecule type" value="Genomic_DNA"/>
</dbReference>
<dbReference type="InterPro" id="IPR007372">
    <property type="entry name" value="Lipid/polyisoprenoid-bd_YceI"/>
</dbReference>
<organism evidence="3 4">
    <name type="scientific">Streptomonospora mangrovi</name>
    <dbReference type="NCBI Taxonomy" id="2883123"/>
    <lineage>
        <taxon>Bacteria</taxon>
        <taxon>Bacillati</taxon>
        <taxon>Actinomycetota</taxon>
        <taxon>Actinomycetes</taxon>
        <taxon>Streptosporangiales</taxon>
        <taxon>Nocardiopsidaceae</taxon>
        <taxon>Streptomonospora</taxon>
    </lineage>
</organism>
<feature type="domain" description="Lipid/polyisoprenoid-binding YceI-like" evidence="2">
    <location>
        <begin position="17"/>
        <end position="190"/>
    </location>
</feature>
<evidence type="ECO:0000313" key="3">
    <source>
        <dbReference type="EMBL" id="MDA0565455.1"/>
    </source>
</evidence>
<sequence length="205" mass="22387">MTSGPQPDDGLGPEPGTWHLDPVHSCIVFVARYLRFGRVQGTISDARGTVAVAQDPVDSTVDVSIRAASLNTGVQARDDHLRSPDFLDVERFPEIRFTSTRVEERSRAKGTFHLDGDLTVHGTTRPVSLDCQWAGEAPDYADPDHTYGHFFAGNGQIRLSDFGVGDGGPVPWGGRLVGDALDIVLEVRLQDRDPIHFLRHIGHVA</sequence>
<dbReference type="Proteomes" id="UP001140076">
    <property type="component" value="Unassembled WGS sequence"/>
</dbReference>
<dbReference type="PANTHER" id="PTHR34406">
    <property type="entry name" value="PROTEIN YCEI"/>
    <property type="match status" value="1"/>
</dbReference>
<protein>
    <submittedName>
        <fullName evidence="3">YceI family protein</fullName>
    </submittedName>
</protein>
<proteinExistence type="inferred from homology"/>
<dbReference type="SMART" id="SM00867">
    <property type="entry name" value="YceI"/>
    <property type="match status" value="1"/>
</dbReference>
<name>A0A9X3SG10_9ACTN</name>
<keyword evidence="4" id="KW-1185">Reference proteome</keyword>
<evidence type="ECO:0000259" key="2">
    <source>
        <dbReference type="SMART" id="SM00867"/>
    </source>
</evidence>
<dbReference type="PANTHER" id="PTHR34406:SF1">
    <property type="entry name" value="PROTEIN YCEI"/>
    <property type="match status" value="1"/>
</dbReference>
<comment type="similarity">
    <text evidence="1">Belongs to the UPF0312 family.</text>
</comment>
<dbReference type="InterPro" id="IPR036761">
    <property type="entry name" value="TTHA0802/YceI-like_sf"/>
</dbReference>
<dbReference type="AlphaFoldDB" id="A0A9X3SG10"/>
<gene>
    <name evidence="3" type="ORF">LG943_14185</name>
</gene>
<dbReference type="Gene3D" id="2.40.128.110">
    <property type="entry name" value="Lipid/polyisoprenoid-binding, YceI-like"/>
    <property type="match status" value="1"/>
</dbReference>
<accession>A0A9X3SG10</accession>
<dbReference type="Pfam" id="PF04264">
    <property type="entry name" value="YceI"/>
    <property type="match status" value="1"/>
</dbReference>
<dbReference type="RefSeq" id="WP_270072730.1">
    <property type="nucleotide sequence ID" value="NZ_JAJAQC010000021.1"/>
</dbReference>
<comment type="caution">
    <text evidence="3">The sequence shown here is derived from an EMBL/GenBank/DDBJ whole genome shotgun (WGS) entry which is preliminary data.</text>
</comment>
<reference evidence="3" key="1">
    <citation type="submission" date="2021-10" db="EMBL/GenBank/DDBJ databases">
        <title>Streptomonospora sp. nov., isolated from mangrove soil.</title>
        <authorList>
            <person name="Chen X."/>
            <person name="Ge X."/>
            <person name="Liu W."/>
        </authorList>
    </citation>
    <scope>NUCLEOTIDE SEQUENCE</scope>
    <source>
        <strain evidence="3">S1-112</strain>
    </source>
</reference>
<dbReference type="SUPFAM" id="SSF101874">
    <property type="entry name" value="YceI-like"/>
    <property type="match status" value="1"/>
</dbReference>